<dbReference type="EMBL" id="CADCXU010033029">
    <property type="protein sequence ID" value="CAB0018599.1"/>
    <property type="molecule type" value="Genomic_DNA"/>
</dbReference>
<dbReference type="InterPro" id="IPR012337">
    <property type="entry name" value="RNaseH-like_sf"/>
</dbReference>
<dbReference type="SUPFAM" id="SSF53098">
    <property type="entry name" value="Ribonuclease H-like"/>
    <property type="match status" value="1"/>
</dbReference>
<dbReference type="Gene3D" id="3.30.420.10">
    <property type="entry name" value="Ribonuclease H-like superfamily/Ribonuclease H"/>
    <property type="match status" value="1"/>
</dbReference>
<organism evidence="2 3">
    <name type="scientific">Nesidiocoris tenuis</name>
    <dbReference type="NCBI Taxonomy" id="355587"/>
    <lineage>
        <taxon>Eukaryota</taxon>
        <taxon>Metazoa</taxon>
        <taxon>Ecdysozoa</taxon>
        <taxon>Arthropoda</taxon>
        <taxon>Hexapoda</taxon>
        <taxon>Insecta</taxon>
        <taxon>Pterygota</taxon>
        <taxon>Neoptera</taxon>
        <taxon>Paraneoptera</taxon>
        <taxon>Hemiptera</taxon>
        <taxon>Heteroptera</taxon>
        <taxon>Panheteroptera</taxon>
        <taxon>Cimicomorpha</taxon>
        <taxon>Miridae</taxon>
        <taxon>Dicyphina</taxon>
        <taxon>Nesidiocoris</taxon>
    </lineage>
</organism>
<dbReference type="GO" id="GO:0003676">
    <property type="term" value="F:nucleic acid binding"/>
    <property type="evidence" value="ECO:0007669"/>
    <property type="project" value="InterPro"/>
</dbReference>
<feature type="compositionally biased region" description="Basic residues" evidence="1">
    <location>
        <begin position="283"/>
        <end position="297"/>
    </location>
</feature>
<evidence type="ECO:0000313" key="3">
    <source>
        <dbReference type="Proteomes" id="UP000479000"/>
    </source>
</evidence>
<evidence type="ECO:0000256" key="1">
    <source>
        <dbReference type="SAM" id="MobiDB-lite"/>
    </source>
</evidence>
<accession>A0A6H5HKJ1</accession>
<feature type="region of interest" description="Disordered" evidence="1">
    <location>
        <begin position="176"/>
        <end position="228"/>
    </location>
</feature>
<feature type="region of interest" description="Disordered" evidence="1">
    <location>
        <begin position="274"/>
        <end position="304"/>
    </location>
</feature>
<dbReference type="OrthoDB" id="6623788at2759"/>
<evidence type="ECO:0008006" key="4">
    <source>
        <dbReference type="Google" id="ProtNLM"/>
    </source>
</evidence>
<dbReference type="InterPro" id="IPR036397">
    <property type="entry name" value="RNaseH_sf"/>
</dbReference>
<proteinExistence type="predicted"/>
<evidence type="ECO:0000313" key="2">
    <source>
        <dbReference type="EMBL" id="CAB0018599.1"/>
    </source>
</evidence>
<name>A0A6H5HKJ1_9HEMI</name>
<gene>
    <name evidence="2" type="ORF">NTEN_LOCUS22421</name>
</gene>
<dbReference type="Proteomes" id="UP000479000">
    <property type="component" value="Unassembled WGS sequence"/>
</dbReference>
<protein>
    <recommendedName>
        <fullName evidence="4">Integrase catalytic domain-containing protein</fullName>
    </recommendedName>
</protein>
<dbReference type="AlphaFoldDB" id="A0A6H5HKJ1"/>
<reference evidence="2 3" key="1">
    <citation type="submission" date="2020-02" db="EMBL/GenBank/DDBJ databases">
        <authorList>
            <person name="Ferguson B K."/>
        </authorList>
    </citation>
    <scope>NUCLEOTIDE SEQUENCE [LARGE SCALE GENOMIC DNA]</scope>
</reference>
<keyword evidence="3" id="KW-1185">Reference proteome</keyword>
<sequence length="304" mass="34167">MPLLAYFAFICLENGTIDDIRKPRMYQKLSTFLNRLQKRRTTAYNPRGNGQVERCNGIVWKTTELALKSRNLPIAEWETVLPQALHSVRSLLCTATNCTPHERMFAHPRQSGNGVSTPSWLLQPGTVLVKRFNRQSKYEPPVEEATLLEGNHDYALIRYSDGRETTVSTRHLAPSHTAELVEDSGTQIIPPIPIPNDVDSTRADEPPAQEEPSSSEAHPPAPRPLTNSAEVPLPLRVLWYREAGDFPHSSSKIRTVSLGFSRMRMDLCFCSQGISPRAYGRNPRNRPKLRIGRRGKHPGSTTTP</sequence>